<gene>
    <name evidence="2" type="ORF">VI08_07710</name>
</gene>
<comment type="caution">
    <text evidence="2">The sequence shown here is derived from an EMBL/GenBank/DDBJ whole genome shotgun (WGS) entry which is preliminary data.</text>
</comment>
<dbReference type="AlphaFoldDB" id="A0A0F3KWT5"/>
<sequence>MNTRMARTLSLAMAMAAPPAWASPPVLLPGGGHAMARLAHDANVHAEAFRKAVLLSDKVVPFNGSPVALRKSRKFMTALQRKVYSATVSTFDYIPNSGRATPLRIHARSGKSLDATLADIVRHQTPGDTSGSASEAGGRVSDNEVLADAGDARFYPPSADIRATNLQKKDAWVVEPSPEAGPADVSRVIHGTDAELKTLRQLEHEFERNPSLSEAGGTLTGYVSQEVCHSCMAAFEKFASAYKNIDITIYYLDTTAKPSQAALIDTVSDDIDIASKASSVLLRSVRRQTAEALLDPSVLAASDARAAAWSEVAWSDDATLERIAAAEAGSLGLSEACP</sequence>
<dbReference type="Proteomes" id="UP000033651">
    <property type="component" value="Unassembled WGS sequence"/>
</dbReference>
<dbReference type="EMBL" id="JZRB01000015">
    <property type="protein sequence ID" value="KJV35442.1"/>
    <property type="molecule type" value="Genomic_DNA"/>
</dbReference>
<feature type="signal peptide" evidence="1">
    <location>
        <begin position="1"/>
        <end position="22"/>
    </location>
</feature>
<accession>A0A0F3KWT5</accession>
<keyword evidence="3" id="KW-1185">Reference proteome</keyword>
<reference evidence="2 3" key="1">
    <citation type="submission" date="2015-03" db="EMBL/GenBank/DDBJ databases">
        <title>Draft genome sequence of Luteibacter yeojuensis strain SU11.</title>
        <authorList>
            <person name="Sulaiman J."/>
            <person name="Priya K."/>
            <person name="Chan K.-G."/>
        </authorList>
    </citation>
    <scope>NUCLEOTIDE SEQUENCE [LARGE SCALE GENOMIC DNA]</scope>
    <source>
        <strain evidence="2 3">SU11</strain>
    </source>
</reference>
<dbReference type="PATRIC" id="fig|345309.4.peg.754"/>
<evidence type="ECO:0000313" key="3">
    <source>
        <dbReference type="Proteomes" id="UP000033651"/>
    </source>
</evidence>
<organism evidence="2 3">
    <name type="scientific">Luteibacter yeojuensis</name>
    <dbReference type="NCBI Taxonomy" id="345309"/>
    <lineage>
        <taxon>Bacteria</taxon>
        <taxon>Pseudomonadati</taxon>
        <taxon>Pseudomonadota</taxon>
        <taxon>Gammaproteobacteria</taxon>
        <taxon>Lysobacterales</taxon>
        <taxon>Rhodanobacteraceae</taxon>
        <taxon>Luteibacter</taxon>
    </lineage>
</organism>
<protein>
    <submittedName>
        <fullName evidence="2">Uncharacterized protein</fullName>
    </submittedName>
</protein>
<evidence type="ECO:0000313" key="2">
    <source>
        <dbReference type="EMBL" id="KJV35442.1"/>
    </source>
</evidence>
<feature type="chain" id="PRO_5002463339" evidence="1">
    <location>
        <begin position="23"/>
        <end position="338"/>
    </location>
</feature>
<evidence type="ECO:0000256" key="1">
    <source>
        <dbReference type="SAM" id="SignalP"/>
    </source>
</evidence>
<keyword evidence="1" id="KW-0732">Signal</keyword>
<proteinExistence type="predicted"/>
<name>A0A0F3KWT5_9GAMM</name>